<keyword evidence="1" id="KW-1133">Transmembrane helix</keyword>
<keyword evidence="3" id="KW-1185">Reference proteome</keyword>
<evidence type="ECO:0000256" key="1">
    <source>
        <dbReference type="SAM" id="Phobius"/>
    </source>
</evidence>
<reference evidence="2 3" key="2">
    <citation type="journal article" date="2020" name="Cell Rep.">
        <title>Acquisition and Adaptation of Ultra-small Parasitic Reduced Genome Bacteria to Mammalian Hosts.</title>
        <authorList>
            <person name="McLean J.S."/>
            <person name="Bor B."/>
            <person name="Kerns K.A."/>
            <person name="Liu Q."/>
            <person name="To T.T."/>
            <person name="Solden L."/>
            <person name="Hendrickson E.L."/>
            <person name="Wrighton K."/>
            <person name="Shi W."/>
            <person name="He X."/>
        </authorList>
    </citation>
    <scope>NUCLEOTIDE SEQUENCE [LARGE SCALE GENOMIC DNA]</scope>
    <source>
        <strain evidence="2 3">TM7_KMM_G3_1_HOT_351</strain>
    </source>
</reference>
<gene>
    <name evidence="2" type="ORF">G3KMM_00037</name>
</gene>
<evidence type="ECO:0000313" key="2">
    <source>
        <dbReference type="EMBL" id="RYC73996.1"/>
    </source>
</evidence>
<accession>A0ABY0FKP1</accession>
<comment type="caution">
    <text evidence="2">The sequence shown here is derived from an EMBL/GenBank/DDBJ whole genome shotgun (WGS) entry which is preliminary data.</text>
</comment>
<dbReference type="EMBL" id="PRLL01000001">
    <property type="protein sequence ID" value="RYC73996.1"/>
    <property type="molecule type" value="Genomic_DNA"/>
</dbReference>
<name>A0ABY0FKP1_9BACT</name>
<protein>
    <submittedName>
        <fullName evidence="2">Uncharacterized protein</fullName>
    </submittedName>
</protein>
<feature type="transmembrane region" description="Helical" evidence="1">
    <location>
        <begin position="6"/>
        <end position="25"/>
    </location>
</feature>
<reference evidence="2 3" key="1">
    <citation type="journal article" date="2018" name="bioRxiv">
        <title>Evidence of independent acquisition and adaption of ultra-small bacteria to human hosts across the highly diverse yet reduced genomes of the phylum Saccharibacteria.</title>
        <authorList>
            <person name="McLean J.S."/>
            <person name="Bor B."/>
            <person name="To T.T."/>
            <person name="Liu Q."/>
            <person name="Kearns K.A."/>
            <person name="Solden L.M."/>
            <person name="Wrighton K.C."/>
            <person name="He X."/>
            <person name="Shi W."/>
        </authorList>
    </citation>
    <scope>NUCLEOTIDE SEQUENCE [LARGE SCALE GENOMIC DNA]</scope>
    <source>
        <strain evidence="2 3">TM7_KMM_G3_1_HOT_351</strain>
    </source>
</reference>
<sequence>MELSLGLAFISSLLVMVSIISIHISTTYHKGLVIRAVNSTGRLLVDDLSRTIAAAPARALTDICRAEYASDKAEMQKCLNDNARMYVYQQNYGTVRLRSSGSLLQNVPTNGVFCTGRHSYLWNTGYVLNSEDYELVSGAAATFNDGQSAEKKDFKLLKIEDSNRDLCYQHTLMHTTSTAQYDFDHTRNDFHLKGSISTELLEQSDDRLVLYDFVIFPVTQHSVTLHSFYSGTFILATERGSIDITGVGEFCKTPPTDGFSTDFTYCAINKFNFAARSTGQNRKGE</sequence>
<dbReference type="Proteomes" id="UP001191004">
    <property type="component" value="Unassembled WGS sequence"/>
</dbReference>
<organism evidence="2 3">
    <name type="scientific">Candidatus Nanosyncoccus nanoralicus</name>
    <dbReference type="NCBI Taxonomy" id="2171996"/>
    <lineage>
        <taxon>Bacteria</taxon>
        <taxon>Candidatus Saccharimonadota</taxon>
        <taxon>Candidatus Nanosyncoccalia</taxon>
        <taxon>Candidatus Nanosyncoccales</taxon>
        <taxon>Candidatus Nanosyncoccaceae</taxon>
        <taxon>Candidatus Nanosyncoccus</taxon>
    </lineage>
</organism>
<proteinExistence type="predicted"/>
<keyword evidence="1" id="KW-0812">Transmembrane</keyword>
<evidence type="ECO:0000313" key="3">
    <source>
        <dbReference type="Proteomes" id="UP001191004"/>
    </source>
</evidence>
<keyword evidence="1" id="KW-0472">Membrane</keyword>